<protein>
    <submittedName>
        <fullName evidence="2">Serine hydrolase domain-containing protein</fullName>
    </submittedName>
</protein>
<dbReference type="PANTHER" id="PTHR43319:SF3">
    <property type="entry name" value="BETA-LACTAMASE-RELATED DOMAIN-CONTAINING PROTEIN"/>
    <property type="match status" value="1"/>
</dbReference>
<keyword evidence="3" id="KW-1185">Reference proteome</keyword>
<dbReference type="GO" id="GO:0016787">
    <property type="term" value="F:hydrolase activity"/>
    <property type="evidence" value="ECO:0007669"/>
    <property type="project" value="UniProtKB-KW"/>
</dbReference>
<accession>A0ABW4GYX7</accession>
<dbReference type="InterPro" id="IPR052907">
    <property type="entry name" value="Beta-lactamase/esterase"/>
</dbReference>
<dbReference type="PANTHER" id="PTHR43319">
    <property type="entry name" value="BETA-LACTAMASE-RELATED"/>
    <property type="match status" value="1"/>
</dbReference>
<evidence type="ECO:0000259" key="1">
    <source>
        <dbReference type="Pfam" id="PF00144"/>
    </source>
</evidence>
<evidence type="ECO:0000313" key="3">
    <source>
        <dbReference type="Proteomes" id="UP001597097"/>
    </source>
</evidence>
<dbReference type="RefSeq" id="WP_219537079.1">
    <property type="nucleotide sequence ID" value="NZ_JAHKRM010000034.1"/>
</dbReference>
<sequence length="381" mass="40698">MTTPTTSFDGYVAAPFRPLIDGIAERGEFRDDDIQIAAYAGTELVLDIAIGPEITRESLLIPYSVSKNTIAVSIGLLLERGLLDLDVPVAHYWPEFAAAGKAAITVRQLLSHQAGLPQTAPRLMTRDELADTVRGAELLAAQRPLWHPGSAFGYHAVTIGILGSEIVRRITGRTLAEFYEQEIRGPRGLEFYLGLPEELEPRAVDLLPMRPVSGSAAPPFARTPGQLGGYVMAGGAPPMDEDERRRQARRDRAIGMPAAGATTSARGIAALFAESTVGLTSAPLLSADTIAQLAQPQVAGIDEVIGIERRYGVVFQKPVPGLLFGGFRAFGHDGMGGALGFHDPETGISFGYVVRRMPPPGGCDARALRIAQAMRSTILHA</sequence>
<gene>
    <name evidence="2" type="ORF">ACFSJ0_61675</name>
</gene>
<organism evidence="2 3">
    <name type="scientific">Nonomuraea guangzhouensis</name>
    <dbReference type="NCBI Taxonomy" id="1291555"/>
    <lineage>
        <taxon>Bacteria</taxon>
        <taxon>Bacillati</taxon>
        <taxon>Actinomycetota</taxon>
        <taxon>Actinomycetes</taxon>
        <taxon>Streptosporangiales</taxon>
        <taxon>Streptosporangiaceae</taxon>
        <taxon>Nonomuraea</taxon>
    </lineage>
</organism>
<name>A0ABW4GYX7_9ACTN</name>
<evidence type="ECO:0000313" key="2">
    <source>
        <dbReference type="EMBL" id="MFD1547543.1"/>
    </source>
</evidence>
<keyword evidence="2" id="KW-0378">Hydrolase</keyword>
<dbReference type="InterPro" id="IPR001466">
    <property type="entry name" value="Beta-lactam-related"/>
</dbReference>
<dbReference type="Pfam" id="PF00144">
    <property type="entry name" value="Beta-lactamase"/>
    <property type="match status" value="1"/>
</dbReference>
<reference evidence="3" key="1">
    <citation type="journal article" date="2019" name="Int. J. Syst. Evol. Microbiol.">
        <title>The Global Catalogue of Microorganisms (GCM) 10K type strain sequencing project: providing services to taxonomists for standard genome sequencing and annotation.</title>
        <authorList>
            <consortium name="The Broad Institute Genomics Platform"/>
            <consortium name="The Broad Institute Genome Sequencing Center for Infectious Disease"/>
            <person name="Wu L."/>
            <person name="Ma J."/>
        </authorList>
    </citation>
    <scope>NUCLEOTIDE SEQUENCE [LARGE SCALE GENOMIC DNA]</scope>
    <source>
        <strain evidence="3">CGMCC 1.15399</strain>
    </source>
</reference>
<comment type="caution">
    <text evidence="2">The sequence shown here is derived from an EMBL/GenBank/DDBJ whole genome shotgun (WGS) entry which is preliminary data.</text>
</comment>
<feature type="domain" description="Beta-lactamase-related" evidence="1">
    <location>
        <begin position="36"/>
        <end position="372"/>
    </location>
</feature>
<proteinExistence type="predicted"/>
<dbReference type="EMBL" id="JBHUCM010000078">
    <property type="protein sequence ID" value="MFD1547543.1"/>
    <property type="molecule type" value="Genomic_DNA"/>
</dbReference>
<dbReference type="Proteomes" id="UP001597097">
    <property type="component" value="Unassembled WGS sequence"/>
</dbReference>